<dbReference type="Pfam" id="PF20038">
    <property type="entry name" value="HTH_59"/>
    <property type="match status" value="1"/>
</dbReference>
<gene>
    <name evidence="2" type="ORF">I6N96_05740</name>
</gene>
<sequence>MVDLSQVLTFTEAAEKWQLAGGNTLRQAVARGRFHEDEIRKSGTVWLTTYEAMTRVFGPIPTSAEREPLILEQKLVYSALMEGRSSTAFQEVEKQAAFAFKEQRQLQIKETILGKEFVLYLFTNQEKWDNWVVLAERSFIPKKSNQKGQSS</sequence>
<feature type="domain" description="Helix-turn-helix" evidence="1">
    <location>
        <begin position="1"/>
        <end position="60"/>
    </location>
</feature>
<dbReference type="EMBL" id="JAEDXU010000002">
    <property type="protein sequence ID" value="MBP1045774.1"/>
    <property type="molecule type" value="Genomic_DNA"/>
</dbReference>
<accession>A0ABS4CIZ3</accession>
<evidence type="ECO:0000313" key="2">
    <source>
        <dbReference type="EMBL" id="MBP1045774.1"/>
    </source>
</evidence>
<proteinExistence type="predicted"/>
<dbReference type="InterPro" id="IPR045403">
    <property type="entry name" value="HTH_59_Firmicutes_type"/>
</dbReference>
<name>A0ABS4CIZ3_9ENTE</name>
<evidence type="ECO:0000313" key="3">
    <source>
        <dbReference type="Proteomes" id="UP000673375"/>
    </source>
</evidence>
<dbReference type="Proteomes" id="UP000673375">
    <property type="component" value="Unassembled WGS sequence"/>
</dbReference>
<keyword evidence="3" id="KW-1185">Reference proteome</keyword>
<reference evidence="2 3" key="1">
    <citation type="submission" date="2020-12" db="EMBL/GenBank/DDBJ databases">
        <title>Vagococcus allomyrinae sp. nov. and Enterococcus lavae sp. nov., isolated from the larvae of Allomyrina dichotoma.</title>
        <authorList>
            <person name="Lee S.D."/>
        </authorList>
    </citation>
    <scope>NUCLEOTIDE SEQUENCE [LARGE SCALE GENOMIC DNA]</scope>
    <source>
        <strain evidence="2 3">BWM-S5</strain>
    </source>
</reference>
<protein>
    <recommendedName>
        <fullName evidence="1">Helix-turn-helix domain-containing protein</fullName>
    </recommendedName>
</protein>
<evidence type="ECO:0000259" key="1">
    <source>
        <dbReference type="Pfam" id="PF20038"/>
    </source>
</evidence>
<comment type="caution">
    <text evidence="2">The sequence shown here is derived from an EMBL/GenBank/DDBJ whole genome shotgun (WGS) entry which is preliminary data.</text>
</comment>
<dbReference type="RefSeq" id="WP_209556558.1">
    <property type="nucleotide sequence ID" value="NZ_JAEDXU010000002.1"/>
</dbReference>
<organism evidence="2 3">
    <name type="scientific">Enterococcus larvae</name>
    <dbReference type="NCBI Taxonomy" id="2794352"/>
    <lineage>
        <taxon>Bacteria</taxon>
        <taxon>Bacillati</taxon>
        <taxon>Bacillota</taxon>
        <taxon>Bacilli</taxon>
        <taxon>Lactobacillales</taxon>
        <taxon>Enterococcaceae</taxon>
        <taxon>Enterococcus</taxon>
    </lineage>
</organism>